<feature type="domain" description="FecR protein" evidence="1">
    <location>
        <begin position="69"/>
        <end position="154"/>
    </location>
</feature>
<dbReference type="EMBL" id="JAIOIV010000114">
    <property type="protein sequence ID" value="MBZ0157427.1"/>
    <property type="molecule type" value="Genomic_DNA"/>
</dbReference>
<dbReference type="Proteomes" id="UP000705867">
    <property type="component" value="Unassembled WGS sequence"/>
</dbReference>
<proteinExistence type="predicted"/>
<dbReference type="PANTHER" id="PTHR38731">
    <property type="entry name" value="LIPL45-RELATED LIPOPROTEIN-RELATED"/>
    <property type="match status" value="1"/>
</dbReference>
<accession>A0A953M285</accession>
<sequence>MRERVRGFLNAGSLVTAVFLGVCLVCVLEVQGKDKEKGIVASLRDGKLERSEQNNWMQLGTGQEVLRGDRLRTDTTAVAIIEFPAVGRFVMGPSSHVELGKDPRDFRTKIERGALWLQSSLPKGSKTSITTSLATAGIRGTAFSMVFGEGEKLVCICTCSGDVEVSLKDGRTIRVAKGEYLAVPENEPAPVKAQTSLPLLEKRGTVFDFCFNCHSVGGKGTLKQGGK</sequence>
<reference evidence="2" key="1">
    <citation type="journal article" date="2021" name="bioRxiv">
        <title>Unraveling nitrogen, sulfur and carbon metabolic pathways and microbial community transcriptional responses to substrate deprivation and toxicity stresses in a bioreactor mimicking anoxic brackish coastal sediment conditions.</title>
        <authorList>
            <person name="Martins P.D."/>
            <person name="Echeveste M.J."/>
            <person name="Arshad A."/>
            <person name="Kurth J."/>
            <person name="Ouboter H."/>
            <person name="Jetten M.S.M."/>
            <person name="Welte C.U."/>
        </authorList>
    </citation>
    <scope>NUCLEOTIDE SEQUENCE</scope>
    <source>
        <strain evidence="2">MAG_39</strain>
    </source>
</reference>
<comment type="caution">
    <text evidence="2">The sequence shown here is derived from an EMBL/GenBank/DDBJ whole genome shotgun (WGS) entry which is preliminary data.</text>
</comment>
<dbReference type="PANTHER" id="PTHR38731:SF1">
    <property type="entry name" value="FECR PROTEIN DOMAIN-CONTAINING PROTEIN"/>
    <property type="match status" value="1"/>
</dbReference>
<evidence type="ECO:0000259" key="1">
    <source>
        <dbReference type="Pfam" id="PF04773"/>
    </source>
</evidence>
<organism evidence="2 3">
    <name type="scientific">Candidatus Nitrobium versatile</name>
    <dbReference type="NCBI Taxonomy" id="2884831"/>
    <lineage>
        <taxon>Bacteria</taxon>
        <taxon>Pseudomonadati</taxon>
        <taxon>Nitrospirota</taxon>
        <taxon>Nitrospiria</taxon>
        <taxon>Nitrospirales</taxon>
        <taxon>Nitrospiraceae</taxon>
        <taxon>Candidatus Nitrobium</taxon>
    </lineage>
</organism>
<name>A0A953M285_9BACT</name>
<dbReference type="Pfam" id="PF04773">
    <property type="entry name" value="FecR"/>
    <property type="match status" value="1"/>
</dbReference>
<dbReference type="AlphaFoldDB" id="A0A953M285"/>
<gene>
    <name evidence="2" type="ORF">K8I29_14610</name>
</gene>
<dbReference type="InterPro" id="IPR006860">
    <property type="entry name" value="FecR"/>
</dbReference>
<evidence type="ECO:0000313" key="3">
    <source>
        <dbReference type="Proteomes" id="UP000705867"/>
    </source>
</evidence>
<protein>
    <submittedName>
        <fullName evidence="2">FecR family protein</fullName>
    </submittedName>
</protein>
<reference evidence="2" key="2">
    <citation type="submission" date="2021-08" db="EMBL/GenBank/DDBJ databases">
        <authorList>
            <person name="Dalcin Martins P."/>
        </authorList>
    </citation>
    <scope>NUCLEOTIDE SEQUENCE</scope>
    <source>
        <strain evidence="2">MAG_39</strain>
    </source>
</reference>
<evidence type="ECO:0000313" key="2">
    <source>
        <dbReference type="EMBL" id="MBZ0157427.1"/>
    </source>
</evidence>